<keyword evidence="2" id="KW-1003">Cell membrane</keyword>
<evidence type="ECO:0000313" key="9">
    <source>
        <dbReference type="EMBL" id="MFC4107030.1"/>
    </source>
</evidence>
<comment type="caution">
    <text evidence="9">The sequence shown here is derived from an EMBL/GenBank/DDBJ whole genome shotgun (WGS) entry which is preliminary data.</text>
</comment>
<feature type="domain" description="Polysaccharide chain length determinant N-terminal" evidence="8">
    <location>
        <begin position="1"/>
        <end position="45"/>
    </location>
</feature>
<reference evidence="10" key="1">
    <citation type="journal article" date="2019" name="Int. J. Syst. Evol. Microbiol.">
        <title>The Global Catalogue of Microorganisms (GCM) 10K type strain sequencing project: providing services to taxonomists for standard genome sequencing and annotation.</title>
        <authorList>
            <consortium name="The Broad Institute Genomics Platform"/>
            <consortium name="The Broad Institute Genome Sequencing Center for Infectious Disease"/>
            <person name="Wu L."/>
            <person name="Ma J."/>
        </authorList>
    </citation>
    <scope>NUCLEOTIDE SEQUENCE [LARGE SCALE GENOMIC DNA]</scope>
    <source>
        <strain evidence="10">2902at01</strain>
    </source>
</reference>
<feature type="transmembrane region" description="Helical" evidence="7">
    <location>
        <begin position="186"/>
        <end position="205"/>
    </location>
</feature>
<keyword evidence="4 7" id="KW-1133">Transmembrane helix</keyword>
<dbReference type="RefSeq" id="WP_377545536.1">
    <property type="nucleotide sequence ID" value="NZ_JBHSBN010000008.1"/>
</dbReference>
<organism evidence="9 10">
    <name type="scientific">Micromonospora zhanjiangensis</name>
    <dbReference type="NCBI Taxonomy" id="1522057"/>
    <lineage>
        <taxon>Bacteria</taxon>
        <taxon>Bacillati</taxon>
        <taxon>Actinomycetota</taxon>
        <taxon>Actinomycetes</taxon>
        <taxon>Micromonosporales</taxon>
        <taxon>Micromonosporaceae</taxon>
        <taxon>Micromonospora</taxon>
    </lineage>
</organism>
<proteinExistence type="predicted"/>
<feature type="compositionally biased region" description="Basic and acidic residues" evidence="6">
    <location>
        <begin position="236"/>
        <end position="258"/>
    </location>
</feature>
<evidence type="ECO:0000256" key="7">
    <source>
        <dbReference type="SAM" id="Phobius"/>
    </source>
</evidence>
<feature type="region of interest" description="Disordered" evidence="6">
    <location>
        <begin position="209"/>
        <end position="276"/>
    </location>
</feature>
<gene>
    <name evidence="9" type="ORF">ACFOX0_13980</name>
</gene>
<keyword evidence="3 7" id="KW-0812">Transmembrane</keyword>
<dbReference type="Proteomes" id="UP001595868">
    <property type="component" value="Unassembled WGS sequence"/>
</dbReference>
<sequence>MDLLALLTTLRRHKLLVLVVSLIMIAGDAFVAFGIPPQYESQAQFVLIAPPPPPTSTDIQRDPALAKVNADNPYLRLPNPSVVVDILAQRVAGDTVRKQLVAKGADQDYTITSTNAIGSGLVIDIVGTGTSGAQARRTLDLVSEAMATELHEMQKINGADDKYLFQALPINPPADPTRKVTGTVRSLIAVSAACLVLLFALVSIAEAAGPRRTRPVVPRDGRDDDPPSGGAPADPPADRPNDRPVDRSADRDRNRAETTRPVVPGPWPARSALGNDNDLTVVMPRMFGHNAPGSSDRET</sequence>
<evidence type="ECO:0000256" key="2">
    <source>
        <dbReference type="ARBA" id="ARBA00022475"/>
    </source>
</evidence>
<keyword evidence="10" id="KW-1185">Reference proteome</keyword>
<evidence type="ECO:0000256" key="6">
    <source>
        <dbReference type="SAM" id="MobiDB-lite"/>
    </source>
</evidence>
<protein>
    <submittedName>
        <fullName evidence="9">Wzz/FepE/Etk N-terminal domain-containing protein</fullName>
    </submittedName>
</protein>
<evidence type="ECO:0000256" key="4">
    <source>
        <dbReference type="ARBA" id="ARBA00022989"/>
    </source>
</evidence>
<comment type="subcellular location">
    <subcellularLocation>
        <location evidence="1">Cell membrane</location>
        <topology evidence="1">Multi-pass membrane protein</topology>
    </subcellularLocation>
</comment>
<accession>A0ABV8KMG3</accession>
<evidence type="ECO:0000256" key="3">
    <source>
        <dbReference type="ARBA" id="ARBA00022692"/>
    </source>
</evidence>
<dbReference type="Pfam" id="PF02706">
    <property type="entry name" value="Wzz"/>
    <property type="match status" value="1"/>
</dbReference>
<dbReference type="InterPro" id="IPR003856">
    <property type="entry name" value="LPS_length_determ_N"/>
</dbReference>
<evidence type="ECO:0000256" key="1">
    <source>
        <dbReference type="ARBA" id="ARBA00004651"/>
    </source>
</evidence>
<name>A0ABV8KMG3_9ACTN</name>
<evidence type="ECO:0000259" key="8">
    <source>
        <dbReference type="Pfam" id="PF02706"/>
    </source>
</evidence>
<dbReference type="EMBL" id="JBHSBN010000008">
    <property type="protein sequence ID" value="MFC4107030.1"/>
    <property type="molecule type" value="Genomic_DNA"/>
</dbReference>
<keyword evidence="5 7" id="KW-0472">Membrane</keyword>
<evidence type="ECO:0000256" key="5">
    <source>
        <dbReference type="ARBA" id="ARBA00023136"/>
    </source>
</evidence>
<evidence type="ECO:0000313" key="10">
    <source>
        <dbReference type="Proteomes" id="UP001595868"/>
    </source>
</evidence>